<dbReference type="SUPFAM" id="SSF46955">
    <property type="entry name" value="Putative DNA-binding domain"/>
    <property type="match status" value="1"/>
</dbReference>
<dbReference type="PRINTS" id="PR00040">
    <property type="entry name" value="HTHMERR"/>
</dbReference>
<dbReference type="InterPro" id="IPR047057">
    <property type="entry name" value="MerR_fam"/>
</dbReference>
<dbReference type="GO" id="GO:0003677">
    <property type="term" value="F:DNA binding"/>
    <property type="evidence" value="ECO:0007669"/>
    <property type="project" value="UniProtKB-KW"/>
</dbReference>
<feature type="domain" description="HTH merR-type" evidence="2">
    <location>
        <begin position="20"/>
        <end position="88"/>
    </location>
</feature>
<dbReference type="EMBL" id="AP022870">
    <property type="protein sequence ID" value="BCB75225.1"/>
    <property type="molecule type" value="Genomic_DNA"/>
</dbReference>
<evidence type="ECO:0000313" key="3">
    <source>
        <dbReference type="EMBL" id="BCB75225.1"/>
    </source>
</evidence>
<dbReference type="PANTHER" id="PTHR30204:SF0">
    <property type="entry name" value="REDOX-SENSITIVE TRANSCRIPTIONAL ACTIVATOR SOXR"/>
    <property type="match status" value="1"/>
</dbReference>
<reference evidence="3 4" key="2">
    <citation type="submission" date="2020-03" db="EMBL/GenBank/DDBJ databases">
        <authorList>
            <person name="Ichikawa N."/>
            <person name="Kimura A."/>
            <person name="Kitahashi Y."/>
            <person name="Uohara A."/>
        </authorList>
    </citation>
    <scope>NUCLEOTIDE SEQUENCE [LARGE SCALE GENOMIC DNA]</scope>
    <source>
        <strain evidence="3 4">NBRC 107702</strain>
    </source>
</reference>
<dbReference type="Proteomes" id="UP000502508">
    <property type="component" value="Chromosome"/>
</dbReference>
<dbReference type="AlphaFoldDB" id="A0A6F8XN23"/>
<dbReference type="PROSITE" id="PS50937">
    <property type="entry name" value="HTH_MERR_2"/>
    <property type="match status" value="1"/>
</dbReference>
<keyword evidence="1" id="KW-0238">DNA-binding</keyword>
<dbReference type="RefSeq" id="WP_232071058.1">
    <property type="nucleotide sequence ID" value="NZ_AP022870.1"/>
</dbReference>
<dbReference type="PROSITE" id="PS00552">
    <property type="entry name" value="HTH_MERR_1"/>
    <property type="match status" value="1"/>
</dbReference>
<proteinExistence type="predicted"/>
<dbReference type="Pfam" id="PF13411">
    <property type="entry name" value="MerR_1"/>
    <property type="match status" value="1"/>
</dbReference>
<organism evidence="3 4">
    <name type="scientific">Phytohabitans flavus</name>
    <dbReference type="NCBI Taxonomy" id="1076124"/>
    <lineage>
        <taxon>Bacteria</taxon>
        <taxon>Bacillati</taxon>
        <taxon>Actinomycetota</taxon>
        <taxon>Actinomycetes</taxon>
        <taxon>Micromonosporales</taxon>
        <taxon>Micromonosporaceae</taxon>
    </lineage>
</organism>
<dbReference type="Gene3D" id="1.10.1660.10">
    <property type="match status" value="1"/>
</dbReference>
<accession>A0A6F8XN23</accession>
<dbReference type="GO" id="GO:0003700">
    <property type="term" value="F:DNA-binding transcription factor activity"/>
    <property type="evidence" value="ECO:0007669"/>
    <property type="project" value="InterPro"/>
</dbReference>
<dbReference type="KEGG" id="pfla:Pflav_016350"/>
<evidence type="ECO:0000313" key="4">
    <source>
        <dbReference type="Proteomes" id="UP000502508"/>
    </source>
</evidence>
<protein>
    <recommendedName>
        <fullName evidence="2">HTH merR-type domain-containing protein</fullName>
    </recommendedName>
</protein>
<dbReference type="InterPro" id="IPR009061">
    <property type="entry name" value="DNA-bd_dom_put_sf"/>
</dbReference>
<keyword evidence="4" id="KW-1185">Reference proteome</keyword>
<evidence type="ECO:0000259" key="2">
    <source>
        <dbReference type="PROSITE" id="PS50937"/>
    </source>
</evidence>
<name>A0A6F8XN23_9ACTN</name>
<dbReference type="InterPro" id="IPR000551">
    <property type="entry name" value="MerR-type_HTH_dom"/>
</dbReference>
<gene>
    <name evidence="3" type="ORF">Pflav_016350</name>
</gene>
<reference evidence="3 4" key="1">
    <citation type="submission" date="2020-03" db="EMBL/GenBank/DDBJ databases">
        <title>Whole genome shotgun sequence of Phytohabitans flavus NBRC 107702.</title>
        <authorList>
            <person name="Komaki H."/>
            <person name="Tamura T."/>
        </authorList>
    </citation>
    <scope>NUCLEOTIDE SEQUENCE [LARGE SCALE GENOMIC DNA]</scope>
    <source>
        <strain evidence="3 4">NBRC 107702</strain>
    </source>
</reference>
<sequence>MVEVKHPEVTMTGSVTAQPSLTVGDLARASGVAPSAVRFYETHGLLTSERTPGNQRRFREPDVCRAKIIRVAQRVGLSVAEIRGILAELPTDPSLHDWQHLATRIATEANYRIQQLRRVLEDITSGQKLCELPPDDRTP</sequence>
<dbReference type="PANTHER" id="PTHR30204">
    <property type="entry name" value="REDOX-CYCLING DRUG-SENSING TRANSCRIPTIONAL ACTIVATOR SOXR"/>
    <property type="match status" value="1"/>
</dbReference>
<dbReference type="SMART" id="SM00422">
    <property type="entry name" value="HTH_MERR"/>
    <property type="match status" value="1"/>
</dbReference>
<evidence type="ECO:0000256" key="1">
    <source>
        <dbReference type="ARBA" id="ARBA00023125"/>
    </source>
</evidence>